<keyword evidence="4" id="KW-1185">Reference proteome</keyword>
<organism evidence="3 4">
    <name type="scientific">Ditylenchus destructor</name>
    <dbReference type="NCBI Taxonomy" id="166010"/>
    <lineage>
        <taxon>Eukaryota</taxon>
        <taxon>Metazoa</taxon>
        <taxon>Ecdysozoa</taxon>
        <taxon>Nematoda</taxon>
        <taxon>Chromadorea</taxon>
        <taxon>Rhabditida</taxon>
        <taxon>Tylenchina</taxon>
        <taxon>Tylenchomorpha</taxon>
        <taxon>Sphaerularioidea</taxon>
        <taxon>Anguinidae</taxon>
        <taxon>Anguininae</taxon>
        <taxon>Ditylenchus</taxon>
    </lineage>
</organism>
<dbReference type="AlphaFoldDB" id="A0AAD4R1Z8"/>
<feature type="transmembrane region" description="Helical" evidence="2">
    <location>
        <begin position="21"/>
        <end position="46"/>
    </location>
</feature>
<feature type="region of interest" description="Disordered" evidence="1">
    <location>
        <begin position="745"/>
        <end position="772"/>
    </location>
</feature>
<protein>
    <submittedName>
        <fullName evidence="3">Uncharacterized protein</fullName>
    </submittedName>
</protein>
<gene>
    <name evidence="3" type="ORF">DdX_07597</name>
</gene>
<feature type="transmembrane region" description="Helical" evidence="2">
    <location>
        <begin position="566"/>
        <end position="586"/>
    </location>
</feature>
<dbReference type="Proteomes" id="UP001201812">
    <property type="component" value="Unassembled WGS sequence"/>
</dbReference>
<dbReference type="EMBL" id="JAKKPZ010000010">
    <property type="protein sequence ID" value="KAI1716536.1"/>
    <property type="molecule type" value="Genomic_DNA"/>
</dbReference>
<evidence type="ECO:0000256" key="1">
    <source>
        <dbReference type="SAM" id="MobiDB-lite"/>
    </source>
</evidence>
<feature type="transmembrane region" description="Helical" evidence="2">
    <location>
        <begin position="58"/>
        <end position="76"/>
    </location>
</feature>
<keyword evidence="2" id="KW-0812">Transmembrane</keyword>
<feature type="transmembrane region" description="Helical" evidence="2">
    <location>
        <begin position="401"/>
        <end position="419"/>
    </location>
</feature>
<reference evidence="3" key="1">
    <citation type="submission" date="2022-01" db="EMBL/GenBank/DDBJ databases">
        <title>Genome Sequence Resource for Two Populations of Ditylenchus destructor, the Migratory Endoparasitic Phytonematode.</title>
        <authorList>
            <person name="Zhang H."/>
            <person name="Lin R."/>
            <person name="Xie B."/>
        </authorList>
    </citation>
    <scope>NUCLEOTIDE SEQUENCE</scope>
    <source>
        <strain evidence="3">BazhouSP</strain>
    </source>
</reference>
<feature type="transmembrane region" description="Helical" evidence="2">
    <location>
        <begin position="536"/>
        <end position="559"/>
    </location>
</feature>
<feature type="transmembrane region" description="Helical" evidence="2">
    <location>
        <begin position="236"/>
        <end position="254"/>
    </location>
</feature>
<feature type="transmembrane region" description="Helical" evidence="2">
    <location>
        <begin position="88"/>
        <end position="111"/>
    </location>
</feature>
<feature type="transmembrane region" description="Helical" evidence="2">
    <location>
        <begin position="143"/>
        <end position="167"/>
    </location>
</feature>
<proteinExistence type="predicted"/>
<feature type="transmembrane region" description="Helical" evidence="2">
    <location>
        <begin position="371"/>
        <end position="389"/>
    </location>
</feature>
<keyword evidence="2" id="KW-0472">Membrane</keyword>
<feature type="transmembrane region" description="Helical" evidence="2">
    <location>
        <begin position="431"/>
        <end position="452"/>
    </location>
</feature>
<comment type="caution">
    <text evidence="3">The sequence shown here is derived from an EMBL/GenBank/DDBJ whole genome shotgun (WGS) entry which is preliminary data.</text>
</comment>
<feature type="transmembrane region" description="Helical" evidence="2">
    <location>
        <begin position="261"/>
        <end position="281"/>
    </location>
</feature>
<accession>A0AAD4R1Z8</accession>
<sequence length="794" mass="88555">MANSTHYVANNNEKWHKSTAGCLQVCNVILILLGFVAIGLVATQFSRIGLDNYRQIDLRILGYFHCLVGLVGIYCVTGNHGSVVLKSLYVISLVISISTAVFYAVTTYRVITSYRELSQLERMRGFVGNTIGLGDSERYPWKILVSSVMIALSILTALTDIIALFMLEKLVIVEKPWQPAAQEDRQKAKRKTTQLTFVAFVKLILGLCTIGLAAFLEYEHQLLGGRDDYIKIGLDHMAALFAVASAMVDLYAVFNRLNDSLNLKVSIALSLVTAVWCLKSVDNNIFPYYKVDITAYRISSSLNNPFTAITARNYPQVVIVIVHGVLLALLAVLFFLSAITALISSSCLRRGYSASETSNSYHQKYNLQGRFVSIAHVFWTFCLLILVVLGMCDLPWNGDYVGGDLLWIAILVFSTAVLWSSNQKTRHLLKFLLNIISFSIAVEKAFVTINLIYQSAAYPTYTNENVTDRKTYVGQIILHSVQCVVLFGEAITAVNLCFSLGTIFYGAVMTASYLLFEFGKWRYSEVPLEVPFFRLGNGPLAVVVFLIQIVSSFSSQFFVASTILQVIVASLALFVISSAMTNVYYIQIIMRLRETIGLSGSERAVLIVALVLASVAVIACIVATAAGIFYSLRTLYILHHRRGRPEPPMEVSHSVVPTDQPYYGIGMLSTDGTTDSYPFRNPAVHQIAIKPVEEQTLYWSADDNPYIYKSTKRFYDQPHPIDSGYPSPYASPTKYIYDGRGYYYDDQSNGEGGSTQSPAERSARQRETRSAHTRIAHVFPEKICKKIMPFSDYL</sequence>
<evidence type="ECO:0000313" key="4">
    <source>
        <dbReference type="Proteomes" id="UP001201812"/>
    </source>
</evidence>
<feature type="transmembrane region" description="Helical" evidence="2">
    <location>
        <begin position="195"/>
        <end position="216"/>
    </location>
</feature>
<feature type="transmembrane region" description="Helical" evidence="2">
    <location>
        <begin position="498"/>
        <end position="516"/>
    </location>
</feature>
<evidence type="ECO:0000313" key="3">
    <source>
        <dbReference type="EMBL" id="KAI1716536.1"/>
    </source>
</evidence>
<feature type="transmembrane region" description="Helical" evidence="2">
    <location>
        <begin position="606"/>
        <end position="632"/>
    </location>
</feature>
<feature type="transmembrane region" description="Helical" evidence="2">
    <location>
        <begin position="317"/>
        <end position="343"/>
    </location>
</feature>
<name>A0AAD4R1Z8_9BILA</name>
<feature type="compositionally biased region" description="Basic and acidic residues" evidence="1">
    <location>
        <begin position="761"/>
        <end position="770"/>
    </location>
</feature>
<evidence type="ECO:0000256" key="2">
    <source>
        <dbReference type="SAM" id="Phobius"/>
    </source>
</evidence>
<keyword evidence="2" id="KW-1133">Transmembrane helix</keyword>